<dbReference type="GO" id="GO:0009289">
    <property type="term" value="C:pilus"/>
    <property type="evidence" value="ECO:0007669"/>
    <property type="project" value="UniProtKB-SubCell"/>
</dbReference>
<sequence length="161" mass="16898">MKSLQKGFTLIELMIVVAIIGILAAFAIPAYNDYIARSQAAEGVSLADGLKIRIAENLQDGACKGPDADPSTGVVGNEDVGKFGKAVITDNAYNPDAKEPGDENGCQVLITYGEGTAKDKVSSLIKGKKLQLNQLVNGSYIQGDGTDLPAKFIPNAVKKSQ</sequence>
<dbReference type="PROSITE" id="PS00409">
    <property type="entry name" value="PROKAR_NTER_METHYL"/>
    <property type="match status" value="1"/>
</dbReference>
<dbReference type="SUPFAM" id="SSF54523">
    <property type="entry name" value="Pili subunits"/>
    <property type="match status" value="1"/>
</dbReference>
<dbReference type="Pfam" id="PF07963">
    <property type="entry name" value="N_methyl"/>
    <property type="match status" value="1"/>
</dbReference>
<evidence type="ECO:0000256" key="7">
    <source>
        <dbReference type="ARBA" id="ARBA00023136"/>
    </source>
</evidence>
<dbReference type="GO" id="GO:0016020">
    <property type="term" value="C:membrane"/>
    <property type="evidence" value="ECO:0007669"/>
    <property type="project" value="UniProtKB-SubCell"/>
</dbReference>
<keyword evidence="6 10" id="KW-1133">Transmembrane helix</keyword>
<reference evidence="11" key="1">
    <citation type="submission" date="2015-05" db="EMBL/GenBank/DDBJ databases">
        <authorList>
            <person name="Wang D.B."/>
            <person name="Wang M."/>
        </authorList>
    </citation>
    <scope>NUCLEOTIDE SEQUENCE</scope>
    <source>
        <strain evidence="11">APS04I</strain>
    </source>
</reference>
<protein>
    <submittedName>
        <fullName evidence="11">Fimbrial protein</fullName>
    </submittedName>
</protein>
<comment type="subcellular location">
    <subcellularLocation>
        <location evidence="2">Fimbrium</location>
    </subcellularLocation>
    <subcellularLocation>
        <location evidence="1">Membrane</location>
        <topology evidence="1">Single-pass membrane protein</topology>
    </subcellularLocation>
</comment>
<organism evidence="11">
    <name type="scientific">Dichelobacter nodosus</name>
    <name type="common">Bacteroides nodosus</name>
    <dbReference type="NCBI Taxonomy" id="870"/>
    <lineage>
        <taxon>Bacteria</taxon>
        <taxon>Pseudomonadati</taxon>
        <taxon>Pseudomonadota</taxon>
        <taxon>Gammaproteobacteria</taxon>
        <taxon>Cardiobacteriales</taxon>
        <taxon>Cardiobacteriaceae</taxon>
        <taxon>Dichelobacter</taxon>
    </lineage>
</organism>
<proteinExistence type="inferred from homology"/>
<dbReference type="NCBIfam" id="TIGR02532">
    <property type="entry name" value="IV_pilin_GFxxxE"/>
    <property type="match status" value="1"/>
</dbReference>
<evidence type="ECO:0000256" key="5">
    <source>
        <dbReference type="ARBA" id="ARBA00022692"/>
    </source>
</evidence>
<keyword evidence="7 10" id="KW-0472">Membrane</keyword>
<evidence type="ECO:0000256" key="9">
    <source>
        <dbReference type="RuleBase" id="RU000389"/>
    </source>
</evidence>
<dbReference type="Pfam" id="PF00114">
    <property type="entry name" value="Pilin"/>
    <property type="match status" value="1"/>
</dbReference>
<evidence type="ECO:0000256" key="8">
    <source>
        <dbReference type="ARBA" id="ARBA00023263"/>
    </source>
</evidence>
<evidence type="ECO:0000256" key="2">
    <source>
        <dbReference type="ARBA" id="ARBA00004561"/>
    </source>
</evidence>
<dbReference type="InterPro" id="IPR045584">
    <property type="entry name" value="Pilin-like"/>
</dbReference>
<accession>A0A0N9QNV4</accession>
<dbReference type="AlphaFoldDB" id="A0A0N9QNV4"/>
<dbReference type="InterPro" id="IPR001082">
    <property type="entry name" value="Pilin"/>
</dbReference>
<evidence type="ECO:0000256" key="1">
    <source>
        <dbReference type="ARBA" id="ARBA00004167"/>
    </source>
</evidence>
<feature type="transmembrane region" description="Helical" evidence="10">
    <location>
        <begin position="7"/>
        <end position="31"/>
    </location>
</feature>
<evidence type="ECO:0000256" key="10">
    <source>
        <dbReference type="SAM" id="Phobius"/>
    </source>
</evidence>
<keyword evidence="5 10" id="KW-0812">Transmembrane</keyword>
<evidence type="ECO:0000256" key="3">
    <source>
        <dbReference type="ARBA" id="ARBA00005233"/>
    </source>
</evidence>
<comment type="similarity">
    <text evidence="3 9">Belongs to the N-Me-Phe pilin family.</text>
</comment>
<dbReference type="Gene3D" id="3.30.700.10">
    <property type="entry name" value="Glycoprotein, Type 4 Pilin"/>
    <property type="match status" value="1"/>
</dbReference>
<keyword evidence="4" id="KW-0488">Methylation</keyword>
<evidence type="ECO:0000256" key="4">
    <source>
        <dbReference type="ARBA" id="ARBA00022481"/>
    </source>
</evidence>
<evidence type="ECO:0000313" key="11">
    <source>
        <dbReference type="EMBL" id="ALH22535.1"/>
    </source>
</evidence>
<evidence type="ECO:0000256" key="6">
    <source>
        <dbReference type="ARBA" id="ARBA00022989"/>
    </source>
</evidence>
<name>A0A0N9QNV4_DICNO</name>
<keyword evidence="8 9" id="KW-0281">Fimbrium</keyword>
<dbReference type="InterPro" id="IPR012902">
    <property type="entry name" value="N_methyl_site"/>
</dbReference>
<dbReference type="GO" id="GO:0007155">
    <property type="term" value="P:cell adhesion"/>
    <property type="evidence" value="ECO:0007669"/>
    <property type="project" value="InterPro"/>
</dbReference>
<dbReference type="EMBL" id="KR861701">
    <property type="protein sequence ID" value="ALH22535.1"/>
    <property type="molecule type" value="Genomic_DNA"/>
</dbReference>